<organism evidence="1 2">
    <name type="scientific">Aphis craccivora</name>
    <name type="common">Cowpea aphid</name>
    <dbReference type="NCBI Taxonomy" id="307492"/>
    <lineage>
        <taxon>Eukaryota</taxon>
        <taxon>Metazoa</taxon>
        <taxon>Ecdysozoa</taxon>
        <taxon>Arthropoda</taxon>
        <taxon>Hexapoda</taxon>
        <taxon>Insecta</taxon>
        <taxon>Pterygota</taxon>
        <taxon>Neoptera</taxon>
        <taxon>Paraneoptera</taxon>
        <taxon>Hemiptera</taxon>
        <taxon>Sternorrhyncha</taxon>
        <taxon>Aphidomorpha</taxon>
        <taxon>Aphidoidea</taxon>
        <taxon>Aphididae</taxon>
        <taxon>Aphidini</taxon>
        <taxon>Aphis</taxon>
        <taxon>Aphis</taxon>
    </lineage>
</organism>
<accession>A0A6G0VYR4</accession>
<protein>
    <submittedName>
        <fullName evidence="1">Zinc finger MYM-type protein 1-like</fullName>
    </submittedName>
</protein>
<proteinExistence type="predicted"/>
<comment type="caution">
    <text evidence="1">The sequence shown here is derived from an EMBL/GenBank/DDBJ whole genome shotgun (WGS) entry which is preliminary data.</text>
</comment>
<evidence type="ECO:0000313" key="2">
    <source>
        <dbReference type="Proteomes" id="UP000478052"/>
    </source>
</evidence>
<sequence>MITFLGTVKRIFTSTTRWDKLTTVIKMTLKAHMKHFCKIFKTILAYSRFLVTLPPKQQVIANTGWNERIIWYIPDSF</sequence>
<dbReference type="EMBL" id="VUJU01010833">
    <property type="protein sequence ID" value="KAF0712785.1"/>
    <property type="molecule type" value="Genomic_DNA"/>
</dbReference>
<reference evidence="1 2" key="1">
    <citation type="submission" date="2019-08" db="EMBL/GenBank/DDBJ databases">
        <title>Whole genome of Aphis craccivora.</title>
        <authorList>
            <person name="Voronova N.V."/>
            <person name="Shulinski R.S."/>
            <person name="Bandarenka Y.V."/>
            <person name="Zhorov D.G."/>
            <person name="Warner D."/>
        </authorList>
    </citation>
    <scope>NUCLEOTIDE SEQUENCE [LARGE SCALE GENOMIC DNA]</scope>
    <source>
        <strain evidence="1">180601</strain>
        <tissue evidence="1">Whole Body</tissue>
    </source>
</reference>
<name>A0A6G0VYR4_APHCR</name>
<gene>
    <name evidence="1" type="ORF">FWK35_00032736</name>
</gene>
<dbReference type="Proteomes" id="UP000478052">
    <property type="component" value="Unassembled WGS sequence"/>
</dbReference>
<keyword evidence="2" id="KW-1185">Reference proteome</keyword>
<dbReference type="AlphaFoldDB" id="A0A6G0VYR4"/>
<evidence type="ECO:0000313" key="1">
    <source>
        <dbReference type="EMBL" id="KAF0712785.1"/>
    </source>
</evidence>